<keyword evidence="2" id="KW-1133">Transmembrane helix</keyword>
<dbReference type="Proteomes" id="UP000803844">
    <property type="component" value="Unassembled WGS sequence"/>
</dbReference>
<gene>
    <name evidence="3" type="ORF">M406DRAFT_330985</name>
</gene>
<protein>
    <submittedName>
        <fullName evidence="3">Uncharacterized protein</fullName>
    </submittedName>
</protein>
<dbReference type="RefSeq" id="XP_040775617.1">
    <property type="nucleotide sequence ID" value="XM_040920584.1"/>
</dbReference>
<keyword evidence="4" id="KW-1185">Reference proteome</keyword>
<name>A0A9P4Y153_CRYP1</name>
<comment type="caution">
    <text evidence="3">The sequence shown here is derived from an EMBL/GenBank/DDBJ whole genome shotgun (WGS) entry which is preliminary data.</text>
</comment>
<dbReference type="EMBL" id="MU032348">
    <property type="protein sequence ID" value="KAF3764656.1"/>
    <property type="molecule type" value="Genomic_DNA"/>
</dbReference>
<keyword evidence="2" id="KW-0472">Membrane</keyword>
<organism evidence="3 4">
    <name type="scientific">Cryphonectria parasitica (strain ATCC 38755 / EP155)</name>
    <dbReference type="NCBI Taxonomy" id="660469"/>
    <lineage>
        <taxon>Eukaryota</taxon>
        <taxon>Fungi</taxon>
        <taxon>Dikarya</taxon>
        <taxon>Ascomycota</taxon>
        <taxon>Pezizomycotina</taxon>
        <taxon>Sordariomycetes</taxon>
        <taxon>Sordariomycetidae</taxon>
        <taxon>Diaporthales</taxon>
        <taxon>Cryphonectriaceae</taxon>
        <taxon>Cryphonectria-Endothia species complex</taxon>
        <taxon>Cryphonectria</taxon>
    </lineage>
</organism>
<feature type="region of interest" description="Disordered" evidence="1">
    <location>
        <begin position="1"/>
        <end position="43"/>
    </location>
</feature>
<dbReference type="AlphaFoldDB" id="A0A9P4Y153"/>
<evidence type="ECO:0000256" key="1">
    <source>
        <dbReference type="SAM" id="MobiDB-lite"/>
    </source>
</evidence>
<dbReference type="GeneID" id="63837713"/>
<reference evidence="3" key="1">
    <citation type="journal article" date="2020" name="Phytopathology">
        <title>Genome sequence of the chestnut blight fungus Cryphonectria parasitica EP155: A fundamental resource for an archetypical invasive plant pathogen.</title>
        <authorList>
            <person name="Crouch J.A."/>
            <person name="Dawe A."/>
            <person name="Aerts A."/>
            <person name="Barry K."/>
            <person name="Churchill A.C.L."/>
            <person name="Grimwood J."/>
            <person name="Hillman B."/>
            <person name="Milgroom M.G."/>
            <person name="Pangilinan J."/>
            <person name="Smith M."/>
            <person name="Salamov A."/>
            <person name="Schmutz J."/>
            <person name="Yadav J."/>
            <person name="Grigoriev I.V."/>
            <person name="Nuss D."/>
        </authorList>
    </citation>
    <scope>NUCLEOTIDE SEQUENCE</scope>
    <source>
        <strain evidence="3">EP155</strain>
    </source>
</reference>
<accession>A0A9P4Y153</accession>
<proteinExistence type="predicted"/>
<feature type="compositionally biased region" description="Basic and acidic residues" evidence="1">
    <location>
        <begin position="100"/>
        <end position="113"/>
    </location>
</feature>
<feature type="region of interest" description="Disordered" evidence="1">
    <location>
        <begin position="79"/>
        <end position="122"/>
    </location>
</feature>
<sequence>MFTTRTALRAGYAIPPHDKKDDDLGGPGGQEAPNPEHRKRTNRSLGGQAAMIIALGVGCVAIFSTFAAPRQIAQHQIDNDTVIGGPNSNTGGSLAKVKHREGTKTSHQLHDEQTGSSVLGNK</sequence>
<evidence type="ECO:0000313" key="4">
    <source>
        <dbReference type="Proteomes" id="UP000803844"/>
    </source>
</evidence>
<feature type="transmembrane region" description="Helical" evidence="2">
    <location>
        <begin position="49"/>
        <end position="68"/>
    </location>
</feature>
<dbReference type="OrthoDB" id="5195732at2759"/>
<evidence type="ECO:0000256" key="2">
    <source>
        <dbReference type="SAM" id="Phobius"/>
    </source>
</evidence>
<keyword evidence="2" id="KW-0812">Transmembrane</keyword>
<evidence type="ECO:0000313" key="3">
    <source>
        <dbReference type="EMBL" id="KAF3764656.1"/>
    </source>
</evidence>